<dbReference type="InterPro" id="IPR036880">
    <property type="entry name" value="Kunitz_BPTI_sf"/>
</dbReference>
<proteinExistence type="predicted"/>
<organism evidence="7 8">
    <name type="scientific">Ancylostoma ceylanicum</name>
    <dbReference type="NCBI Taxonomy" id="53326"/>
    <lineage>
        <taxon>Eukaryota</taxon>
        <taxon>Metazoa</taxon>
        <taxon>Ecdysozoa</taxon>
        <taxon>Nematoda</taxon>
        <taxon>Chromadorea</taxon>
        <taxon>Rhabditida</taxon>
        <taxon>Rhabditina</taxon>
        <taxon>Rhabditomorpha</taxon>
        <taxon>Strongyloidea</taxon>
        <taxon>Ancylostomatidae</taxon>
        <taxon>Ancylostomatinae</taxon>
        <taxon>Ancylostoma</taxon>
    </lineage>
</organism>
<evidence type="ECO:0000259" key="6">
    <source>
        <dbReference type="PROSITE" id="PS50279"/>
    </source>
</evidence>
<dbReference type="STRING" id="53326.A0A016TYU5"/>
<dbReference type="InterPro" id="IPR020901">
    <property type="entry name" value="Prtase_inh_Kunz-CS"/>
</dbReference>
<evidence type="ECO:0000256" key="1">
    <source>
        <dbReference type="ARBA" id="ARBA00022690"/>
    </source>
</evidence>
<evidence type="ECO:0000256" key="5">
    <source>
        <dbReference type="ARBA" id="ARBA00023180"/>
    </source>
</evidence>
<feature type="domain" description="BPTI/Kunitz inhibitor" evidence="6">
    <location>
        <begin position="178"/>
        <end position="228"/>
    </location>
</feature>
<feature type="domain" description="BPTI/Kunitz inhibitor" evidence="6">
    <location>
        <begin position="663"/>
        <end position="711"/>
    </location>
</feature>
<dbReference type="PROSITE" id="PS50279">
    <property type="entry name" value="BPTI_KUNITZ_2"/>
    <property type="match status" value="11"/>
</dbReference>
<keyword evidence="4" id="KW-1015">Disulfide bond</keyword>
<sequence length="732" mass="82605">MKRYGYDTSSKKCKSFIYGGCGGNDNNFETLAECRETCKDNSSEDESIPDACLLPSEVGPCKGKQNRFYFDQKANTCMPFVFGGCGGNGNNFVTEAKCLETCTKPSAPEENEDICSLPIKAGPCKAMLKRFAYDENKKKCVEFSYGGCQGNKNNFESMKDCTFKCEQRQPKPEPEAKCSKPIETGPCNAKIKRFAYDTKKEKCVEFYYGGCKGNENNFETMEDCTWTCEQRQAKPEPEKGPCSQPIKVGPCNAMMKRFAYDNKKGKCVEFYYGGCKGNQNNFQSMEDCTWTCEQRLARPYALQNECSQPIEAGPCNAKIKRYAYDNDKEKCVEFYYGGCKGNENNFETMEDCTFKCEERQPKPEPEEVKCSQPIEAGPCNAKIKRFAYDNKKGKCVEFYYGGCKGNENNFETMEDCTWTCEQRLPTPDPEQVKCSQPIEAGPCNARIIRFAYDNRRGKCVEFTYGGCKGNENNFETMEDCTWTCEQRKPDPEPEQDLCSQPITAGPCMAAIPRYGYDSRRGKCVKFLYGGCRGNDNRFLTRSECEQTCMGGATDPEVEGGEGRLCLATKHDWVILLKAASTGNLTFEVSRSPCGQLPDNHNDRCSQPIRTGPCRAAFRRYAFDKNIQQCVPFVYGGCGGNDNNFKTMRNCMDACEDVNVASPCTLPIDEGEGDMGLIRYGFKDGRCVRFRYGGRGGNFNNFGSRYGCEQACLEYLPSPAFNFWRIFRNVRRY</sequence>
<dbReference type="OrthoDB" id="4473401at2759"/>
<dbReference type="Gene3D" id="4.10.410.10">
    <property type="entry name" value="Pancreatic trypsin inhibitor Kunitz domain"/>
    <property type="match status" value="11"/>
</dbReference>
<name>A0A016TYU5_9BILA</name>
<dbReference type="PANTHER" id="PTHR46676">
    <property type="entry name" value="PROTEIN AMBP"/>
    <property type="match status" value="1"/>
</dbReference>
<reference evidence="8" key="1">
    <citation type="journal article" date="2015" name="Nat. Genet.">
        <title>The genome and transcriptome of the zoonotic hookworm Ancylostoma ceylanicum identify infection-specific gene families.</title>
        <authorList>
            <person name="Schwarz E.M."/>
            <person name="Hu Y."/>
            <person name="Antoshechkin I."/>
            <person name="Miller M.M."/>
            <person name="Sternberg P.W."/>
            <person name="Aroian R.V."/>
        </authorList>
    </citation>
    <scope>NUCLEOTIDE SEQUENCE</scope>
    <source>
        <strain evidence="8">HY135</strain>
    </source>
</reference>
<feature type="domain" description="BPTI/Kunitz inhibitor" evidence="6">
    <location>
        <begin position="1"/>
        <end position="38"/>
    </location>
</feature>
<evidence type="ECO:0000256" key="4">
    <source>
        <dbReference type="ARBA" id="ARBA00023157"/>
    </source>
</evidence>
<gene>
    <name evidence="7" type="primary">Acey_s0068.g220</name>
    <name evidence="7" type="ORF">Y032_0068g220</name>
</gene>
<feature type="domain" description="BPTI/Kunitz inhibitor" evidence="6">
    <location>
        <begin position="52"/>
        <end position="102"/>
    </location>
</feature>
<dbReference type="Proteomes" id="UP000024635">
    <property type="component" value="Unassembled WGS sequence"/>
</dbReference>
<feature type="domain" description="BPTI/Kunitz inhibitor" evidence="6">
    <location>
        <begin position="604"/>
        <end position="654"/>
    </location>
</feature>
<feature type="domain" description="BPTI/Kunitz inhibitor" evidence="6">
    <location>
        <begin position="498"/>
        <end position="548"/>
    </location>
</feature>
<dbReference type="CDD" id="cd22593">
    <property type="entry name" value="Kunitz_conkunitzin"/>
    <property type="match status" value="1"/>
</dbReference>
<keyword evidence="3" id="KW-0722">Serine protease inhibitor</keyword>
<dbReference type="EMBL" id="JARK01001404">
    <property type="protein sequence ID" value="EYC07956.1"/>
    <property type="molecule type" value="Genomic_DNA"/>
</dbReference>
<dbReference type="PANTHER" id="PTHR46676:SF1">
    <property type="entry name" value="PROTEIN AMBP"/>
    <property type="match status" value="1"/>
</dbReference>
<dbReference type="PROSITE" id="PS00280">
    <property type="entry name" value="BPTI_KUNITZ_1"/>
    <property type="match status" value="7"/>
</dbReference>
<feature type="domain" description="BPTI/Kunitz inhibitor" evidence="6">
    <location>
        <begin position="242"/>
        <end position="292"/>
    </location>
</feature>
<dbReference type="Pfam" id="PF00014">
    <property type="entry name" value="Kunitz_BPTI"/>
    <property type="match status" value="11"/>
</dbReference>
<dbReference type="InterPro" id="IPR002223">
    <property type="entry name" value="Kunitz_BPTI"/>
</dbReference>
<feature type="domain" description="BPTI/Kunitz inhibitor" evidence="6">
    <location>
        <begin position="434"/>
        <end position="484"/>
    </location>
</feature>
<evidence type="ECO:0000313" key="8">
    <source>
        <dbReference type="Proteomes" id="UP000024635"/>
    </source>
</evidence>
<keyword evidence="5" id="KW-0325">Glycoprotein</keyword>
<evidence type="ECO:0000313" key="7">
    <source>
        <dbReference type="EMBL" id="EYC07956.1"/>
    </source>
</evidence>
<dbReference type="SUPFAM" id="SSF57362">
    <property type="entry name" value="BPTI-like"/>
    <property type="match status" value="11"/>
</dbReference>
<protein>
    <recommendedName>
        <fullName evidence="6">BPTI/Kunitz inhibitor domain-containing protein</fullName>
    </recommendedName>
</protein>
<dbReference type="GO" id="GO:0004867">
    <property type="term" value="F:serine-type endopeptidase inhibitor activity"/>
    <property type="evidence" value="ECO:0007669"/>
    <property type="project" value="UniProtKB-KW"/>
</dbReference>
<feature type="domain" description="BPTI/Kunitz inhibitor" evidence="6">
    <location>
        <begin position="306"/>
        <end position="356"/>
    </location>
</feature>
<feature type="domain" description="BPTI/Kunitz inhibitor" evidence="6">
    <location>
        <begin position="370"/>
        <end position="420"/>
    </location>
</feature>
<evidence type="ECO:0000256" key="2">
    <source>
        <dbReference type="ARBA" id="ARBA00022737"/>
    </source>
</evidence>
<dbReference type="PRINTS" id="PR00759">
    <property type="entry name" value="BASICPTASE"/>
</dbReference>
<accession>A0A016TYU5</accession>
<keyword evidence="8" id="KW-1185">Reference proteome</keyword>
<dbReference type="AlphaFoldDB" id="A0A016TYU5"/>
<dbReference type="InterPro" id="IPR029856">
    <property type="entry name" value="AMBP"/>
</dbReference>
<dbReference type="CDD" id="cd00109">
    <property type="entry name" value="Kunitz-type"/>
    <property type="match status" value="9"/>
</dbReference>
<dbReference type="FunFam" id="4.10.410.10:FF:000020">
    <property type="entry name" value="Collagen, type VI, alpha 3"/>
    <property type="match status" value="8"/>
</dbReference>
<dbReference type="SMART" id="SM00131">
    <property type="entry name" value="KU"/>
    <property type="match status" value="11"/>
</dbReference>
<feature type="domain" description="BPTI/Kunitz inhibitor" evidence="6">
    <location>
        <begin position="115"/>
        <end position="165"/>
    </location>
</feature>
<comment type="caution">
    <text evidence="7">The sequence shown here is derived from an EMBL/GenBank/DDBJ whole genome shotgun (WGS) entry which is preliminary data.</text>
</comment>
<keyword evidence="1" id="KW-0646">Protease inhibitor</keyword>
<keyword evidence="2" id="KW-0677">Repeat</keyword>
<evidence type="ECO:0000256" key="3">
    <source>
        <dbReference type="ARBA" id="ARBA00022900"/>
    </source>
</evidence>